<evidence type="ECO:0000313" key="3">
    <source>
        <dbReference type="Proteomes" id="UP001266305"/>
    </source>
</evidence>
<evidence type="ECO:0000256" key="1">
    <source>
        <dbReference type="SAM" id="MobiDB-lite"/>
    </source>
</evidence>
<sequence>MHKLQRIKNRSPGQEAPARLCIRLCAPSICRLGPAIMRLCQTAHQATQRSERDESPPGRDPGRPKQSKFSHGVARLWPPLLPAWAALRPWTLAEGRGHLRAPGSRPPKVHAPAGRR</sequence>
<accession>A0ABQ9UAW4</accession>
<gene>
    <name evidence="2" type="ORF">P7K49_027934</name>
</gene>
<feature type="region of interest" description="Disordered" evidence="1">
    <location>
        <begin position="96"/>
        <end position="116"/>
    </location>
</feature>
<dbReference type="EMBL" id="JASSZA010000014">
    <property type="protein sequence ID" value="KAK2094196.1"/>
    <property type="molecule type" value="Genomic_DNA"/>
</dbReference>
<proteinExistence type="predicted"/>
<feature type="compositionally biased region" description="Basic and acidic residues" evidence="1">
    <location>
        <begin position="49"/>
        <end position="63"/>
    </location>
</feature>
<evidence type="ECO:0000313" key="2">
    <source>
        <dbReference type="EMBL" id="KAK2094196.1"/>
    </source>
</evidence>
<reference evidence="2 3" key="1">
    <citation type="submission" date="2023-05" db="EMBL/GenBank/DDBJ databases">
        <title>B98-5 Cell Line De Novo Hybrid Assembly: An Optical Mapping Approach.</title>
        <authorList>
            <person name="Kananen K."/>
            <person name="Auerbach J.A."/>
            <person name="Kautto E."/>
            <person name="Blachly J.S."/>
        </authorList>
    </citation>
    <scope>NUCLEOTIDE SEQUENCE [LARGE SCALE GENOMIC DNA]</scope>
    <source>
        <strain evidence="2">B95-8</strain>
        <tissue evidence="2">Cell line</tissue>
    </source>
</reference>
<protein>
    <submittedName>
        <fullName evidence="2">Uncharacterized protein</fullName>
    </submittedName>
</protein>
<dbReference type="Proteomes" id="UP001266305">
    <property type="component" value="Unassembled WGS sequence"/>
</dbReference>
<comment type="caution">
    <text evidence="2">The sequence shown here is derived from an EMBL/GenBank/DDBJ whole genome shotgun (WGS) entry which is preliminary data.</text>
</comment>
<keyword evidence="3" id="KW-1185">Reference proteome</keyword>
<feature type="region of interest" description="Disordered" evidence="1">
    <location>
        <begin position="43"/>
        <end position="71"/>
    </location>
</feature>
<organism evidence="2 3">
    <name type="scientific">Saguinus oedipus</name>
    <name type="common">Cotton-top tamarin</name>
    <name type="synonym">Oedipomidas oedipus</name>
    <dbReference type="NCBI Taxonomy" id="9490"/>
    <lineage>
        <taxon>Eukaryota</taxon>
        <taxon>Metazoa</taxon>
        <taxon>Chordata</taxon>
        <taxon>Craniata</taxon>
        <taxon>Vertebrata</taxon>
        <taxon>Euteleostomi</taxon>
        <taxon>Mammalia</taxon>
        <taxon>Eutheria</taxon>
        <taxon>Euarchontoglires</taxon>
        <taxon>Primates</taxon>
        <taxon>Haplorrhini</taxon>
        <taxon>Platyrrhini</taxon>
        <taxon>Cebidae</taxon>
        <taxon>Callitrichinae</taxon>
        <taxon>Saguinus</taxon>
    </lineage>
</organism>
<name>A0ABQ9UAW4_SAGOE</name>